<dbReference type="PROSITE" id="PS51266">
    <property type="entry name" value="ZF_CHY"/>
    <property type="match status" value="1"/>
</dbReference>
<dbReference type="InterPro" id="IPR016694">
    <property type="entry name" value="UCP017292"/>
</dbReference>
<evidence type="ECO:0000256" key="1">
    <source>
        <dbReference type="ARBA" id="ARBA00022723"/>
    </source>
</evidence>
<protein>
    <recommendedName>
        <fullName evidence="4">CHY-type domain-containing protein</fullName>
    </recommendedName>
</protein>
<keyword evidence="2" id="KW-0863">Zinc-finger</keyword>
<proteinExistence type="predicted"/>
<gene>
    <name evidence="5" type="ORF">CR203_05110</name>
</gene>
<organism evidence="5 6">
    <name type="scientific">Salipaludibacillus neizhouensis</name>
    <dbReference type="NCBI Taxonomy" id="885475"/>
    <lineage>
        <taxon>Bacteria</taxon>
        <taxon>Bacillati</taxon>
        <taxon>Bacillota</taxon>
        <taxon>Bacilli</taxon>
        <taxon>Bacillales</taxon>
        <taxon>Bacillaceae</taxon>
    </lineage>
</organism>
<dbReference type="OrthoDB" id="882119at2"/>
<keyword evidence="6" id="KW-1185">Reference proteome</keyword>
<dbReference type="GO" id="GO:0045041">
    <property type="term" value="P:protein import into mitochondrial intermembrane space"/>
    <property type="evidence" value="ECO:0007669"/>
    <property type="project" value="TreeGrafter"/>
</dbReference>
<dbReference type="InterPro" id="IPR052604">
    <property type="entry name" value="Mito_Tim_assembly_helper"/>
</dbReference>
<dbReference type="PIRSF" id="PIRSF017292">
    <property type="entry name" value="UCP017292_Znf_CHY"/>
    <property type="match status" value="1"/>
</dbReference>
<dbReference type="PANTHER" id="PTHR28082">
    <property type="entry name" value="ZINC FINGER PROTEIN"/>
    <property type="match status" value="1"/>
</dbReference>
<feature type="domain" description="CHY-type" evidence="4">
    <location>
        <begin position="12"/>
        <end position="93"/>
    </location>
</feature>
<sequence length="113" mass="13059">MWIHGVEVMGKVKDKETRCVHYHSELDRVAMKFYCCNTYYSCIHCHIESTDHPVSRWPLEEFDEKAVLCGACGTELTIHDYFDGGASCPTCQAAFNPGCERHHHLYFSVDKRK</sequence>
<dbReference type="AlphaFoldDB" id="A0A3A9K5N7"/>
<evidence type="ECO:0000256" key="2">
    <source>
        <dbReference type="ARBA" id="ARBA00022771"/>
    </source>
</evidence>
<dbReference type="PANTHER" id="PTHR28082:SF1">
    <property type="entry name" value="HELPER OF TIM PROTEIN 13"/>
    <property type="match status" value="1"/>
</dbReference>
<dbReference type="InterPro" id="IPR037274">
    <property type="entry name" value="Znf_CHY_sf"/>
</dbReference>
<keyword evidence="3" id="KW-0862">Zinc</keyword>
<dbReference type="SUPFAM" id="SSF161219">
    <property type="entry name" value="CHY zinc finger-like"/>
    <property type="match status" value="1"/>
</dbReference>
<dbReference type="RefSeq" id="WP_110938226.1">
    <property type="nucleotide sequence ID" value="NZ_KZ614147.1"/>
</dbReference>
<keyword evidence="1" id="KW-0479">Metal-binding</keyword>
<dbReference type="Pfam" id="PF05495">
    <property type="entry name" value="zf-CHY"/>
    <property type="match status" value="1"/>
</dbReference>
<evidence type="ECO:0000313" key="6">
    <source>
        <dbReference type="Proteomes" id="UP000281498"/>
    </source>
</evidence>
<evidence type="ECO:0000313" key="5">
    <source>
        <dbReference type="EMBL" id="RKL67887.1"/>
    </source>
</evidence>
<dbReference type="InterPro" id="IPR008913">
    <property type="entry name" value="Znf_CHY"/>
</dbReference>
<name>A0A3A9K5N7_9BACI</name>
<dbReference type="GO" id="GO:0008270">
    <property type="term" value="F:zinc ion binding"/>
    <property type="evidence" value="ECO:0007669"/>
    <property type="project" value="UniProtKB-KW"/>
</dbReference>
<comment type="caution">
    <text evidence="5">The sequence shown here is derived from an EMBL/GenBank/DDBJ whole genome shotgun (WGS) entry which is preliminary data.</text>
</comment>
<evidence type="ECO:0000256" key="3">
    <source>
        <dbReference type="ARBA" id="ARBA00022833"/>
    </source>
</evidence>
<dbReference type="EMBL" id="PDOE01000002">
    <property type="protein sequence ID" value="RKL67887.1"/>
    <property type="molecule type" value="Genomic_DNA"/>
</dbReference>
<evidence type="ECO:0000259" key="4">
    <source>
        <dbReference type="PROSITE" id="PS51266"/>
    </source>
</evidence>
<reference evidence="5 6" key="1">
    <citation type="submission" date="2017-10" db="EMBL/GenBank/DDBJ databases">
        <title>Bacillus sp. nov., a halophilic bacterium isolated from a Keqin Lake.</title>
        <authorList>
            <person name="Wang H."/>
        </authorList>
    </citation>
    <scope>NUCLEOTIDE SEQUENCE [LARGE SCALE GENOMIC DNA]</scope>
    <source>
        <strain evidence="5 6">KCTC 13187</strain>
    </source>
</reference>
<accession>A0A3A9K5N7</accession>
<dbReference type="Proteomes" id="UP000281498">
    <property type="component" value="Unassembled WGS sequence"/>
</dbReference>